<feature type="transmembrane region" description="Helical" evidence="1">
    <location>
        <begin position="399"/>
        <end position="422"/>
    </location>
</feature>
<protein>
    <recommendedName>
        <fullName evidence="4">MFS transporter</fullName>
    </recommendedName>
</protein>
<evidence type="ECO:0000313" key="2">
    <source>
        <dbReference type="EMBL" id="PHQ34198.1"/>
    </source>
</evidence>
<feature type="transmembrane region" description="Helical" evidence="1">
    <location>
        <begin position="208"/>
        <end position="229"/>
    </location>
</feature>
<feature type="transmembrane region" description="Helical" evidence="1">
    <location>
        <begin position="359"/>
        <end position="379"/>
    </location>
</feature>
<organism evidence="2 3">
    <name type="scientific">Rhodopirellula bahusiensis</name>
    <dbReference type="NCBI Taxonomy" id="2014065"/>
    <lineage>
        <taxon>Bacteria</taxon>
        <taxon>Pseudomonadati</taxon>
        <taxon>Planctomycetota</taxon>
        <taxon>Planctomycetia</taxon>
        <taxon>Pirellulales</taxon>
        <taxon>Pirellulaceae</taxon>
        <taxon>Rhodopirellula</taxon>
    </lineage>
</organism>
<proteinExistence type="predicted"/>
<feature type="transmembrane region" description="Helical" evidence="1">
    <location>
        <begin position="50"/>
        <end position="70"/>
    </location>
</feature>
<dbReference type="Pfam" id="PF18943">
    <property type="entry name" value="DUF5690"/>
    <property type="match status" value="1"/>
</dbReference>
<feature type="transmembrane region" description="Helical" evidence="1">
    <location>
        <begin position="434"/>
        <end position="455"/>
    </location>
</feature>
<comment type="caution">
    <text evidence="2">The sequence shown here is derived from an EMBL/GenBank/DDBJ whole genome shotgun (WGS) entry which is preliminary data.</text>
</comment>
<name>A0A2G1W581_9BACT</name>
<feature type="transmembrane region" description="Helical" evidence="1">
    <location>
        <begin position="261"/>
        <end position="281"/>
    </location>
</feature>
<keyword evidence="1" id="KW-0472">Membrane</keyword>
<dbReference type="Proteomes" id="UP000225740">
    <property type="component" value="Unassembled WGS sequence"/>
</dbReference>
<reference evidence="2 3" key="1">
    <citation type="submission" date="2017-06" db="EMBL/GenBank/DDBJ databases">
        <title>Description of Rhodopirellula bahusiensis sp. nov.</title>
        <authorList>
            <person name="Kizina J."/>
            <person name="Harder J."/>
        </authorList>
    </citation>
    <scope>NUCLEOTIDE SEQUENCE [LARGE SCALE GENOMIC DNA]</scope>
    <source>
        <strain evidence="2 3">SWK21</strain>
    </source>
</reference>
<keyword evidence="1" id="KW-1133">Transmembrane helix</keyword>
<dbReference type="AlphaFoldDB" id="A0A2G1W581"/>
<keyword evidence="1" id="KW-0812">Transmembrane</keyword>
<keyword evidence="3" id="KW-1185">Reference proteome</keyword>
<gene>
    <name evidence="2" type="ORF">CEE69_16270</name>
</gene>
<evidence type="ECO:0000256" key="1">
    <source>
        <dbReference type="SAM" id="Phobius"/>
    </source>
</evidence>
<dbReference type="InterPro" id="IPR043745">
    <property type="entry name" value="DUF5690"/>
</dbReference>
<sequence>MQHSPFTQPGKLRSPPCGDTCLIIAHASSQTDLFMRIAAIANRLDRSHPIALTLWAMLAAFVTYFCMYAFRKPFTVVKYEGLLIGGLDFKVVLLFAQVGGYALSKLIGIKVISELSPRRRAVMILSLIAVSHLALLLYAVVPFSLKPICLFFNGLPLGMVFGCVFAYLEGRRVTEALAAGLCASFIMASGSVKSVGAMLMEYQQVSPFWMPFVTGALFWVPLLLGVWMLEQLPPPGELDISARSPRTPFNGEERGRFFSRYALGICALVLVMVLLTVFRSIRDDYATEIWSGFGVERPEIFAISETWVAVVAVLLSAITVLIPGNYRAFQVSMGIIAVSFASAFGTTLFWWNTPEWTEATAFLYIVQIGICLYVPYVLFHTTVYERAVALLKEKSNAGYLLYLGDCAGYFCTIFMMILFHLISPESVDFKGLLFKLAVVISPASIALAAVVALYFQKQGSSFPMETIERPLPETTVPTGVTP</sequence>
<feature type="transmembrane region" description="Helical" evidence="1">
    <location>
        <begin position="150"/>
        <end position="169"/>
    </location>
</feature>
<dbReference type="EMBL" id="NIZW01000012">
    <property type="protein sequence ID" value="PHQ34198.1"/>
    <property type="molecule type" value="Genomic_DNA"/>
</dbReference>
<feature type="transmembrane region" description="Helical" evidence="1">
    <location>
        <begin position="176"/>
        <end position="196"/>
    </location>
</feature>
<evidence type="ECO:0000313" key="3">
    <source>
        <dbReference type="Proteomes" id="UP000225740"/>
    </source>
</evidence>
<feature type="transmembrane region" description="Helical" evidence="1">
    <location>
        <begin position="82"/>
        <end position="103"/>
    </location>
</feature>
<evidence type="ECO:0008006" key="4">
    <source>
        <dbReference type="Google" id="ProtNLM"/>
    </source>
</evidence>
<feature type="transmembrane region" description="Helical" evidence="1">
    <location>
        <begin position="301"/>
        <end position="322"/>
    </location>
</feature>
<dbReference type="OrthoDB" id="182994at2"/>
<feature type="transmembrane region" description="Helical" evidence="1">
    <location>
        <begin position="334"/>
        <end position="353"/>
    </location>
</feature>
<feature type="transmembrane region" description="Helical" evidence="1">
    <location>
        <begin position="124"/>
        <end position="144"/>
    </location>
</feature>
<accession>A0A2G1W581</accession>